<name>A0A0U2VMS8_9BACL</name>
<reference evidence="1 2" key="2">
    <citation type="journal article" date="2016" name="Genome Announc.">
        <title>Complete Genome Sequences of Two Interactive Moderate Thermophiles, Paenibacillus napthalenovorans 32O-Y and Paenibacillus sp. 32O-W.</title>
        <authorList>
            <person name="Butler R.R.III."/>
            <person name="Wang J."/>
            <person name="Stark B.C."/>
            <person name="Pombert J.F."/>
        </authorList>
    </citation>
    <scope>NUCLEOTIDE SEQUENCE [LARGE SCALE GENOMIC DNA]</scope>
    <source>
        <strain evidence="1 2">32O-Y</strain>
    </source>
</reference>
<evidence type="ECO:0000313" key="1">
    <source>
        <dbReference type="EMBL" id="ALS20823.1"/>
    </source>
</evidence>
<dbReference type="EMBL" id="CP013652">
    <property type="protein sequence ID" value="ALS20823.1"/>
    <property type="molecule type" value="Genomic_DNA"/>
</dbReference>
<reference evidence="2" key="1">
    <citation type="submission" date="2015-12" db="EMBL/GenBank/DDBJ databases">
        <title>Complete genome sequences of two moderately thermophilic Paenibacillus species.</title>
        <authorList>
            <person name="Butler R.III."/>
            <person name="Wang J."/>
            <person name="Stark B.C."/>
            <person name="Pombert J.-F."/>
        </authorList>
    </citation>
    <scope>NUCLEOTIDE SEQUENCE [LARGE SCALE GENOMIC DNA]</scope>
    <source>
        <strain evidence="2">32O-Y</strain>
    </source>
</reference>
<sequence>MIIRYKIRKKIKGKKKIGSGARRLVYDLGNGTVIKIAKPKGGIRSNKKEFVVYKSSTYKIKKHLGKIKKHGRRYDWLIMKKYSKKFPKSKKYKRKLYKLKKLFKKNGVIPYEIMRRRTGKPNFQNLRLNKKGKIIVIDYGNFKFIRNNRLSS</sequence>
<keyword evidence="2" id="KW-1185">Reference proteome</keyword>
<evidence type="ECO:0000313" key="2">
    <source>
        <dbReference type="Proteomes" id="UP000061660"/>
    </source>
</evidence>
<dbReference type="Proteomes" id="UP000061660">
    <property type="component" value="Chromosome"/>
</dbReference>
<dbReference type="OrthoDB" id="1739422at2"/>
<dbReference type="RefSeq" id="WP_062406915.1">
    <property type="nucleotide sequence ID" value="NZ_BJCS01000002.1"/>
</dbReference>
<dbReference type="PATRIC" id="fig|162209.4.peg.460"/>
<proteinExistence type="predicted"/>
<organism evidence="1 2">
    <name type="scientific">Paenibacillus naphthalenovorans</name>
    <dbReference type="NCBI Taxonomy" id="162209"/>
    <lineage>
        <taxon>Bacteria</taxon>
        <taxon>Bacillati</taxon>
        <taxon>Bacillota</taxon>
        <taxon>Bacilli</taxon>
        <taxon>Bacillales</taxon>
        <taxon>Paenibacillaceae</taxon>
        <taxon>Paenibacillus</taxon>
    </lineage>
</organism>
<gene>
    <name evidence="1" type="ORF">IJ22_04340</name>
</gene>
<dbReference type="AlphaFoldDB" id="A0A0U2VMS8"/>
<dbReference type="KEGG" id="pnp:IJ22_04340"/>
<protein>
    <submittedName>
        <fullName evidence="1">Uncharacterized protein</fullName>
    </submittedName>
</protein>
<accession>A0A0U2VMS8</accession>